<feature type="transmembrane region" description="Helical" evidence="2">
    <location>
        <begin position="507"/>
        <end position="526"/>
    </location>
</feature>
<evidence type="ECO:0008006" key="5">
    <source>
        <dbReference type="Google" id="ProtNLM"/>
    </source>
</evidence>
<dbReference type="SUPFAM" id="SSF53822">
    <property type="entry name" value="Periplasmic binding protein-like I"/>
    <property type="match status" value="1"/>
</dbReference>
<feature type="region of interest" description="Disordered" evidence="1">
    <location>
        <begin position="156"/>
        <end position="213"/>
    </location>
</feature>
<dbReference type="InterPro" id="IPR028082">
    <property type="entry name" value="Peripla_BP_I"/>
</dbReference>
<keyword evidence="2" id="KW-0472">Membrane</keyword>
<sequence>MTDTHVQLATTGEPGRPNPRNRAASILADMCEQLIARFRESRAPLPVVVIQAPASTSGPADEAGALVRNLHQAYAGKRVSCKLLALSNRANGPVGPTHCAPQPEVAELRRASKLVARLASEDWDQSDPQYRHYSFPRWTMLEAMEVAVDREITRALGEGKGDTQASAATEAEGEGDAEAHIEGDAQTGTRSQEDPTEPSASKAVAGLRRLQWRPPRTTTRPVGRVFAPLLAPAPLLGAFATASVTRVLTQAPPSVLAGVLLVVLVLLTGVQILRQNLAPLSWLGQASRWLTTTTHLAPTDLGPEHQEAANKPWWAWSRWAPRSSRQIMEARARMIAEQMIAAGAGDLDPGVQRRALQFLLTLRVHAMLEDLRAEHRPWALDLRGRKRTVPPMVFIVNANQFNGGRAFLYAISDVRSRRSETDPLLVVASVPSDTDLTGIQELQRAAGAECDSKGLYEDWANRLRIEQSPSFGSDLPWVMRLPLTAQDFTASGRKVPLTRARPTGWALWSRWTLAVALVLLAGTAWMRNSQLAAQYCGGGLISSDHDLVWKGNECVGVDTRDSFDFSTANDIRLNATSQGTASALKMGGDVSLHDVIAGIWQQNQAADTDPAHVTIVYAGPLTVPTGTDSSKALDAAKELAGVYAWQRYENITGQGPKTRIDIANGGNAMAHQIDMARAIVDVARHDPSVVGVIGMGRDTDETETAVQILGQADIPVVDTTNSSDVLHREWNYLGLAATNHEEATALAAVVAAMPAARGGSIAVLERPNDRYSKQQADDAVTAFRKLHMTIVGGGPLTFETTAQSSVFVGGQNSPRANICDSARRPAFVYLAGRSDDLAGLNLLLSSYGKCFASPVTVLSGDDLTKSELVGQTDVLPGSVTLYYAALTDPARSASAAGTAAGRAIAAVLKLAPPVNFADPFFADGTVVLGYDAADALQQAAAQETSSGGARIFALRCLPNSLTSTATGTISFNPNHHAVAIIQVTGKQASVFKYNPATLLACNE</sequence>
<dbReference type="Gene3D" id="3.40.50.2300">
    <property type="match status" value="2"/>
</dbReference>
<reference evidence="3 4" key="1">
    <citation type="submission" date="2024-06" db="EMBL/GenBank/DDBJ databases">
        <authorList>
            <person name="Lee S.D."/>
        </authorList>
    </citation>
    <scope>NUCLEOTIDE SEQUENCE [LARGE SCALE GENOMIC DNA]</scope>
    <source>
        <strain evidence="3 4">N1-10</strain>
    </source>
</reference>
<keyword evidence="2" id="KW-1133">Transmembrane helix</keyword>
<dbReference type="RefSeq" id="WP_380568176.1">
    <property type="nucleotide sequence ID" value="NZ_JBEUKS010000015.1"/>
</dbReference>
<feature type="transmembrane region" description="Helical" evidence="2">
    <location>
        <begin position="254"/>
        <end position="273"/>
    </location>
</feature>
<feature type="region of interest" description="Disordered" evidence="1">
    <location>
        <begin position="1"/>
        <end position="21"/>
    </location>
</feature>
<feature type="compositionally biased region" description="Polar residues" evidence="1">
    <location>
        <begin position="1"/>
        <end position="10"/>
    </location>
</feature>
<feature type="transmembrane region" description="Helical" evidence="2">
    <location>
        <begin position="225"/>
        <end position="248"/>
    </location>
</feature>
<dbReference type="EMBL" id="JBEUKS010000015">
    <property type="protein sequence ID" value="MFC1443123.1"/>
    <property type="molecule type" value="Genomic_DNA"/>
</dbReference>
<protein>
    <recommendedName>
        <fullName evidence="5">ABC transporter substrate-binding protein</fullName>
    </recommendedName>
</protein>
<evidence type="ECO:0000313" key="3">
    <source>
        <dbReference type="EMBL" id="MFC1443123.1"/>
    </source>
</evidence>
<accession>A0ABV6XXZ9</accession>
<gene>
    <name evidence="3" type="ORF">ABUW04_33280</name>
</gene>
<keyword evidence="2" id="KW-0812">Transmembrane</keyword>
<evidence type="ECO:0000256" key="2">
    <source>
        <dbReference type="SAM" id="Phobius"/>
    </source>
</evidence>
<evidence type="ECO:0000313" key="4">
    <source>
        <dbReference type="Proteomes" id="UP001592581"/>
    </source>
</evidence>
<comment type="caution">
    <text evidence="3">The sequence shown here is derived from an EMBL/GenBank/DDBJ whole genome shotgun (WGS) entry which is preliminary data.</text>
</comment>
<organism evidence="3 4">
    <name type="scientific">Streptacidiphilus jeojiensis</name>
    <dbReference type="NCBI Taxonomy" id="3229225"/>
    <lineage>
        <taxon>Bacteria</taxon>
        <taxon>Bacillati</taxon>
        <taxon>Actinomycetota</taxon>
        <taxon>Actinomycetes</taxon>
        <taxon>Kitasatosporales</taxon>
        <taxon>Streptomycetaceae</taxon>
        <taxon>Streptacidiphilus</taxon>
    </lineage>
</organism>
<name>A0ABV6XXZ9_9ACTN</name>
<dbReference type="Proteomes" id="UP001592581">
    <property type="component" value="Unassembled WGS sequence"/>
</dbReference>
<proteinExistence type="predicted"/>
<evidence type="ECO:0000256" key="1">
    <source>
        <dbReference type="SAM" id="MobiDB-lite"/>
    </source>
</evidence>
<keyword evidence="4" id="KW-1185">Reference proteome</keyword>